<name>A0A1L9C2C3_9EURY</name>
<evidence type="ECO:0000313" key="2">
    <source>
        <dbReference type="EMBL" id="OJH48606.1"/>
    </source>
</evidence>
<dbReference type="Proteomes" id="UP000193969">
    <property type="component" value="Unassembled WGS sequence"/>
</dbReference>
<feature type="domain" description="DUF7490" evidence="1">
    <location>
        <begin position="137"/>
        <end position="238"/>
    </location>
</feature>
<reference evidence="3 7" key="4">
    <citation type="submission" date="2018-10" db="EMBL/GenBank/DDBJ databases">
        <title>Cultivation of a novel Methanohalophilus strain from Kebrit Deep of the Red Sea and a genomic comparison of members of the genus Methanohalophilus.</title>
        <authorList>
            <person name="Guan Y."/>
            <person name="Ngugi D.K."/>
            <person name="Stingl U."/>
        </authorList>
    </citation>
    <scope>NUCLEOTIDE SEQUENCE [LARGE SCALE GENOMIC DNA]</scope>
    <source>
        <strain evidence="3 7">DSM 7471</strain>
    </source>
</reference>
<dbReference type="Proteomes" id="UP000185713">
    <property type="component" value="Unassembled WGS sequence"/>
</dbReference>
<feature type="domain" description="DUF7490" evidence="1">
    <location>
        <begin position="20"/>
        <end position="125"/>
    </location>
</feature>
<evidence type="ECO:0000313" key="3">
    <source>
        <dbReference type="EMBL" id="RNI09506.1"/>
    </source>
</evidence>
<organism evidence="2 5">
    <name type="scientific">Methanohalophilus portucalensis FDF-1</name>
    <dbReference type="NCBI Taxonomy" id="523843"/>
    <lineage>
        <taxon>Archaea</taxon>
        <taxon>Methanobacteriati</taxon>
        <taxon>Methanobacteriota</taxon>
        <taxon>Stenosarchaea group</taxon>
        <taxon>Methanomicrobia</taxon>
        <taxon>Methanosarcinales</taxon>
        <taxon>Methanosarcinaceae</taxon>
        <taxon>Methanohalophilus</taxon>
    </lineage>
</organism>
<proteinExistence type="predicted"/>
<reference evidence="6" key="2">
    <citation type="submission" date="2017-04" db="EMBL/GenBank/DDBJ databases">
        <authorList>
            <person name="Varghese N."/>
            <person name="Submissions S."/>
        </authorList>
    </citation>
    <scope>NUCLEOTIDE SEQUENCE [LARGE SCALE GENOMIC DNA]</scope>
    <source>
        <strain evidence="6">FDF-1</strain>
    </source>
</reference>
<dbReference type="Pfam" id="PF24318">
    <property type="entry name" value="DUF7490"/>
    <property type="match status" value="2"/>
</dbReference>
<evidence type="ECO:0000313" key="6">
    <source>
        <dbReference type="Proteomes" id="UP000193969"/>
    </source>
</evidence>
<evidence type="ECO:0000313" key="7">
    <source>
        <dbReference type="Proteomes" id="UP000278252"/>
    </source>
</evidence>
<reference evidence="2 5" key="1">
    <citation type="submission" date="2014-12" db="EMBL/GenBank/DDBJ databases">
        <title>The genome sequence of Methanohalophilus portucalensis strain FDF1.</title>
        <authorList>
            <person name="Lai M.-C."/>
            <person name="Lai S.-J."/>
        </authorList>
    </citation>
    <scope>NUCLEOTIDE SEQUENCE [LARGE SCALE GENOMIC DNA]</scope>
    <source>
        <strain evidence="2 5">FDF-1</strain>
    </source>
</reference>
<dbReference type="STRING" id="523843.SAMN06264941_1467"/>
<keyword evidence="6" id="KW-1185">Reference proteome</keyword>
<dbReference type="AlphaFoldDB" id="A0A1L9C2C3"/>
<dbReference type="EMBL" id="JWTK01000007">
    <property type="protein sequence ID" value="OJH48606.1"/>
    <property type="molecule type" value="Genomic_DNA"/>
</dbReference>
<reference evidence="4" key="3">
    <citation type="submission" date="2017-04" db="EMBL/GenBank/DDBJ databases">
        <authorList>
            <person name="Afonso C.L."/>
            <person name="Miller P.J."/>
            <person name="Scott M.A."/>
            <person name="Spackman E."/>
            <person name="Goraichik I."/>
            <person name="Dimitrov K.M."/>
            <person name="Suarez D.L."/>
            <person name="Swayne D.E."/>
        </authorList>
    </citation>
    <scope>NUCLEOTIDE SEQUENCE [LARGE SCALE GENOMIC DNA]</scope>
    <source>
        <strain evidence="4">FDF-1</strain>
    </source>
</reference>
<dbReference type="InterPro" id="IPR055913">
    <property type="entry name" value="DUF7490"/>
</dbReference>
<sequence length="312" mass="34956">MISLVSTSGCLRSFEEDSQLQIINIDVMAKDVRSAFVDLNVTMYVENYGETASNNNTTMILKAYNTRTGLLEIEKESSIGNIPAESTREVTIPVNLPKKDGYRVVALVFEDGSRKTGRQITLNNIEDLQGGLETPGVEISGMDFMVREVAENKVLIQNDIYLTNEGVGENKNYRMLVKAREMDARLIADKAWTDTGIFAPDETVIRSVNLSVPDNYNYAVEVILWEDNTIVRQGVDYVQLNPEKEIDKDKWLQTKDIDSGDFVVEGFGEAPAEEESASEYPTEEPGTPGFEIFGALVMLCMVYFVARRNKDE</sequence>
<evidence type="ECO:0000313" key="4">
    <source>
        <dbReference type="EMBL" id="SMH39993.1"/>
    </source>
</evidence>
<dbReference type="EMBL" id="RJJH01000014">
    <property type="protein sequence ID" value="RNI09506.1"/>
    <property type="molecule type" value="Genomic_DNA"/>
</dbReference>
<dbReference type="EMBL" id="FXBN01000002">
    <property type="protein sequence ID" value="SMH39993.1"/>
    <property type="molecule type" value="Genomic_DNA"/>
</dbReference>
<evidence type="ECO:0000259" key="1">
    <source>
        <dbReference type="Pfam" id="PF24318"/>
    </source>
</evidence>
<evidence type="ECO:0000313" key="5">
    <source>
        <dbReference type="Proteomes" id="UP000185713"/>
    </source>
</evidence>
<accession>A0A1L9C2C3</accession>
<protein>
    <recommendedName>
        <fullName evidence="1">DUF7490 domain-containing protein</fullName>
    </recommendedName>
</protein>
<dbReference type="Proteomes" id="UP000278252">
    <property type="component" value="Unassembled WGS sequence"/>
</dbReference>
<gene>
    <name evidence="3" type="ORF">EFE41_09340</name>
    <name evidence="2" type="ORF">MPF_1908</name>
    <name evidence="4" type="ORF">SAMN06264941_1467</name>
</gene>